<evidence type="ECO:0000256" key="1">
    <source>
        <dbReference type="ARBA" id="ARBA00022679"/>
    </source>
</evidence>
<dbReference type="GO" id="GO:0051999">
    <property type="term" value="P:mannosyl-inositol phosphorylceramide biosynthetic process"/>
    <property type="evidence" value="ECO:0007669"/>
    <property type="project" value="TreeGrafter"/>
</dbReference>
<evidence type="ECO:0000313" key="5">
    <source>
        <dbReference type="Proteomes" id="UP000663828"/>
    </source>
</evidence>
<evidence type="ECO:0000256" key="2">
    <source>
        <dbReference type="SAM" id="Phobius"/>
    </source>
</evidence>
<accession>A0A814K971</accession>
<dbReference type="InterPro" id="IPR007577">
    <property type="entry name" value="GlycoTrfase_DXD_sugar-bd_CS"/>
</dbReference>
<dbReference type="PANTHER" id="PTHR32385:SF15">
    <property type="entry name" value="INOSITOL PHOSPHOCERAMIDE MANNOSYLTRANSFERASE 1"/>
    <property type="match status" value="1"/>
</dbReference>
<dbReference type="GO" id="GO:0000030">
    <property type="term" value="F:mannosyltransferase activity"/>
    <property type="evidence" value="ECO:0007669"/>
    <property type="project" value="TreeGrafter"/>
</dbReference>
<dbReference type="EMBL" id="CAJNOJ010000464">
    <property type="protein sequence ID" value="CAF1457773.1"/>
    <property type="molecule type" value="Genomic_DNA"/>
</dbReference>
<feature type="transmembrane region" description="Helical" evidence="2">
    <location>
        <begin position="209"/>
        <end position="226"/>
    </location>
</feature>
<dbReference type="InterPro" id="IPR029044">
    <property type="entry name" value="Nucleotide-diphossugar_trans"/>
</dbReference>
<sequence length="312" mass="36952">MSTKQYSNVKMWKYLLKTIVIILFIFLFWQIVLILLAIKESFIKINQNPCKSQAIVTRNHSEIPRLIHQMWKSEDLSTFPINNSFNEWKKSYSNYEIRFWTDRQIENLISQAEYQYLYSTYHSFTYSIQRADLARLLVLHAYGGIYADLDVFPSPKRIDELLKNNYSLIIPLSTTETSIINHFIIAEKSSSILNYLLHRMKSKRFFQKIYLLPYLEVFSTGSFFLTRELNNYIQSTANSKTSLKILSDNEVTSFVIHQQGRSWHFIDGFILNSINDQPFISFLIFILFLLISIFIYKSSLLLSHFQKLFSKK</sequence>
<dbReference type="PANTHER" id="PTHR32385">
    <property type="entry name" value="MANNOSYL PHOSPHORYLINOSITOL CERAMIDE SYNTHASE"/>
    <property type="match status" value="1"/>
</dbReference>
<dbReference type="SUPFAM" id="SSF53448">
    <property type="entry name" value="Nucleotide-diphospho-sugar transferases"/>
    <property type="match status" value="1"/>
</dbReference>
<keyword evidence="5" id="KW-1185">Reference proteome</keyword>
<dbReference type="Gene3D" id="3.90.550.20">
    <property type="match status" value="1"/>
</dbReference>
<feature type="transmembrane region" description="Helical" evidence="2">
    <location>
        <begin position="279"/>
        <end position="302"/>
    </location>
</feature>
<protein>
    <submittedName>
        <fullName evidence="3">Uncharacterized protein</fullName>
    </submittedName>
</protein>
<keyword evidence="2" id="KW-0472">Membrane</keyword>
<dbReference type="Pfam" id="PF04488">
    <property type="entry name" value="Gly_transf_sug"/>
    <property type="match status" value="1"/>
</dbReference>
<dbReference type="GO" id="GO:0016020">
    <property type="term" value="C:membrane"/>
    <property type="evidence" value="ECO:0007669"/>
    <property type="project" value="GOC"/>
</dbReference>
<dbReference type="InterPro" id="IPR051706">
    <property type="entry name" value="Glycosyltransferase_domain"/>
</dbReference>
<evidence type="ECO:0000313" key="3">
    <source>
        <dbReference type="EMBL" id="CAF1049357.1"/>
    </source>
</evidence>
<gene>
    <name evidence="4" type="ORF">EDS130_LOCUS39950</name>
    <name evidence="3" type="ORF">XAT740_LOCUS15686</name>
</gene>
<feature type="transmembrane region" description="Helical" evidence="2">
    <location>
        <begin position="14"/>
        <end position="38"/>
    </location>
</feature>
<dbReference type="OrthoDB" id="9978933at2759"/>
<dbReference type="Proteomes" id="UP000663852">
    <property type="component" value="Unassembled WGS sequence"/>
</dbReference>
<organism evidence="3 5">
    <name type="scientific">Adineta ricciae</name>
    <name type="common">Rotifer</name>
    <dbReference type="NCBI Taxonomy" id="249248"/>
    <lineage>
        <taxon>Eukaryota</taxon>
        <taxon>Metazoa</taxon>
        <taxon>Spiralia</taxon>
        <taxon>Gnathifera</taxon>
        <taxon>Rotifera</taxon>
        <taxon>Eurotatoria</taxon>
        <taxon>Bdelloidea</taxon>
        <taxon>Adinetida</taxon>
        <taxon>Adinetidae</taxon>
        <taxon>Adineta</taxon>
    </lineage>
</organism>
<reference evidence="3" key="1">
    <citation type="submission" date="2021-02" db="EMBL/GenBank/DDBJ databases">
        <authorList>
            <person name="Nowell W R."/>
        </authorList>
    </citation>
    <scope>NUCLEOTIDE SEQUENCE</scope>
</reference>
<keyword evidence="1" id="KW-0808">Transferase</keyword>
<comment type="caution">
    <text evidence="3">The sequence shown here is derived from an EMBL/GenBank/DDBJ whole genome shotgun (WGS) entry which is preliminary data.</text>
</comment>
<proteinExistence type="predicted"/>
<dbReference type="AlphaFoldDB" id="A0A814K971"/>
<keyword evidence="2" id="KW-0812">Transmembrane</keyword>
<name>A0A814K971_ADIRI</name>
<dbReference type="Proteomes" id="UP000663828">
    <property type="component" value="Unassembled WGS sequence"/>
</dbReference>
<keyword evidence="2" id="KW-1133">Transmembrane helix</keyword>
<evidence type="ECO:0000313" key="4">
    <source>
        <dbReference type="EMBL" id="CAF1457773.1"/>
    </source>
</evidence>
<dbReference type="EMBL" id="CAJNOR010000979">
    <property type="protein sequence ID" value="CAF1049357.1"/>
    <property type="molecule type" value="Genomic_DNA"/>
</dbReference>